<dbReference type="InterPro" id="IPR007801">
    <property type="entry name" value="MbnB/TglH/ChrH"/>
</dbReference>
<accession>A0ABZ2F7J5</accession>
<gene>
    <name evidence="2" type="ORF">N4J17_05535</name>
</gene>
<name>A0ABZ2F7J5_METCP</name>
<dbReference type="Proteomes" id="UP001359308">
    <property type="component" value="Chromosome"/>
</dbReference>
<keyword evidence="3" id="KW-1185">Reference proteome</keyword>
<dbReference type="HAMAP" id="MF_00697">
    <property type="entry name" value="UPF0276"/>
    <property type="match status" value="1"/>
</dbReference>
<dbReference type="NCBIfam" id="NF003818">
    <property type="entry name" value="PRK05409.1"/>
    <property type="match status" value="1"/>
</dbReference>
<dbReference type="Pfam" id="PF05114">
    <property type="entry name" value="MbnB_TglH_ChrH"/>
    <property type="match status" value="1"/>
</dbReference>
<evidence type="ECO:0000256" key="1">
    <source>
        <dbReference type="HAMAP-Rule" id="MF_00697"/>
    </source>
</evidence>
<dbReference type="SUPFAM" id="SSF51658">
    <property type="entry name" value="Xylose isomerase-like"/>
    <property type="match status" value="1"/>
</dbReference>
<dbReference type="InterPro" id="IPR036237">
    <property type="entry name" value="Xyl_isomerase-like_sf"/>
</dbReference>
<dbReference type="PANTHER" id="PTHR42194">
    <property type="entry name" value="UPF0276 PROTEIN HI_1600"/>
    <property type="match status" value="1"/>
</dbReference>
<dbReference type="EMBL" id="CP104311">
    <property type="protein sequence ID" value="WWF03081.1"/>
    <property type="molecule type" value="Genomic_DNA"/>
</dbReference>
<comment type="similarity">
    <text evidence="1">Belongs to the UPF0276 family.</text>
</comment>
<proteinExistence type="inferred from homology"/>
<organism evidence="2 3">
    <name type="scientific">Methylococcus capsulatus</name>
    <dbReference type="NCBI Taxonomy" id="414"/>
    <lineage>
        <taxon>Bacteria</taxon>
        <taxon>Pseudomonadati</taxon>
        <taxon>Pseudomonadota</taxon>
        <taxon>Gammaproteobacteria</taxon>
        <taxon>Methylococcales</taxon>
        <taxon>Methylococcaceae</taxon>
        <taxon>Methylococcus</taxon>
    </lineage>
</organism>
<dbReference type="PANTHER" id="PTHR42194:SF1">
    <property type="entry name" value="UPF0276 PROTEIN HI_1600"/>
    <property type="match status" value="1"/>
</dbReference>
<reference evidence="2 3" key="1">
    <citation type="submission" date="2022-09" db="EMBL/GenBank/DDBJ databases">
        <authorList>
            <person name="Giprobiosintez L."/>
        </authorList>
    </citation>
    <scope>NUCLEOTIDE SEQUENCE [LARGE SCALE GENOMIC DNA]</scope>
    <source>
        <strain evidence="3">VKPM-B-12549 (GBS-15)</strain>
    </source>
</reference>
<protein>
    <recommendedName>
        <fullName evidence="1">UPF0276 protein N4J17_05535</fullName>
    </recommendedName>
</protein>
<evidence type="ECO:0000313" key="3">
    <source>
        <dbReference type="Proteomes" id="UP001359308"/>
    </source>
</evidence>
<dbReference type="Gene3D" id="3.20.20.150">
    <property type="entry name" value="Divalent-metal-dependent TIM barrel enzymes"/>
    <property type="match status" value="1"/>
</dbReference>
<sequence>MSNQPTGICGAGLGLRRSFIESVAADPPGSVNFYEVAPENWMRMGGRNGRLFRSLTERFPFVCHGLTLSLGGPAPLDRAFLTELKTFLELHSISLYSEHLSYCGDEGHLYDLLPIPFTAEAVHYVAARIRRVQEILERRIAIENISYYAAPGREMDEIEFLNAVLAEADCDLLLDINNIYVNSVNHGYDPTAFLLALPSRRIVYAHMAGHYVQAPDLLIDTHGAPVIDPVWNLLGTAYEAFGVFPTLLERDFDIPPLAELLDEVGTIRTLQQRTAQAELRLRHG</sequence>
<evidence type="ECO:0000313" key="2">
    <source>
        <dbReference type="EMBL" id="WWF03081.1"/>
    </source>
</evidence>
<dbReference type="RefSeq" id="WP_198322170.1">
    <property type="nucleotide sequence ID" value="NZ_CP104311.1"/>
</dbReference>